<organism evidence="1 2">
    <name type="scientific">Pseudogemmobacter lacusdianii</name>
    <dbReference type="NCBI Taxonomy" id="3069608"/>
    <lineage>
        <taxon>Bacteria</taxon>
        <taxon>Pseudomonadati</taxon>
        <taxon>Pseudomonadota</taxon>
        <taxon>Alphaproteobacteria</taxon>
        <taxon>Rhodobacterales</taxon>
        <taxon>Paracoccaceae</taxon>
        <taxon>Pseudogemmobacter</taxon>
    </lineage>
</organism>
<dbReference type="Proteomes" id="UP001239680">
    <property type="component" value="Unassembled WGS sequence"/>
</dbReference>
<proteinExistence type="predicted"/>
<reference evidence="1 2" key="1">
    <citation type="submission" date="2023-08" db="EMBL/GenBank/DDBJ databases">
        <title>Characterization of two Paracoccaceae strains isolated from Phycosphere and proposal of Xinfangfangia lacusdiani sp. nov.</title>
        <authorList>
            <person name="Deng Y."/>
            <person name="Zhang Y.Q."/>
        </authorList>
    </citation>
    <scope>NUCLEOTIDE SEQUENCE [LARGE SCALE GENOMIC DNA]</scope>
    <source>
        <strain evidence="1 2">CPCC 101601</strain>
    </source>
</reference>
<gene>
    <name evidence="1" type="ORF">Q9295_17660</name>
</gene>
<sequence length="329" mass="36188">MTDPQFPRISEAQADRAITDLLQASPVAQKRFLAVLGPEFADASVVEISRQRRHAVDTGSIDLVMRLSSGWQLLVENKIDAGWSVTRDGQTQPLRYARTISALEAQGHKVRSVLIAPLSYLQASRNASEFQHNVAYEQVIGDERSVEAELLRAAIVQAATPYEAVPNALSGDFFTGYANLIAREYPALVLKRNPNGGETRPSGSRTFYFEAKRMLRNHPGLPLPRISVQAWDSNASMASAKLMIADWALHALQAPPPASLRAIGGYLRPAGRSLGLTIDTPRLETQSAFVGQEDAVRAGLNAVARLVDWWNVSGADILDWFRQTQEFRA</sequence>
<comment type="caution">
    <text evidence="1">The sequence shown here is derived from an EMBL/GenBank/DDBJ whole genome shotgun (WGS) entry which is preliminary data.</text>
</comment>
<evidence type="ECO:0000313" key="1">
    <source>
        <dbReference type="EMBL" id="MDQ2068197.1"/>
    </source>
</evidence>
<evidence type="ECO:0008006" key="3">
    <source>
        <dbReference type="Google" id="ProtNLM"/>
    </source>
</evidence>
<name>A0ABU0W2F6_9RHOB</name>
<protein>
    <recommendedName>
        <fullName evidence="3">NERD domain-containing protein</fullName>
    </recommendedName>
</protein>
<dbReference type="EMBL" id="JAVDBT010000028">
    <property type="protein sequence ID" value="MDQ2068197.1"/>
    <property type="molecule type" value="Genomic_DNA"/>
</dbReference>
<keyword evidence="2" id="KW-1185">Reference proteome</keyword>
<evidence type="ECO:0000313" key="2">
    <source>
        <dbReference type="Proteomes" id="UP001239680"/>
    </source>
</evidence>
<accession>A0ABU0W2F6</accession>
<dbReference type="RefSeq" id="WP_306681909.1">
    <property type="nucleotide sequence ID" value="NZ_JAVDBT010000028.1"/>
</dbReference>